<proteinExistence type="predicted"/>
<reference evidence="1 2" key="1">
    <citation type="journal article" date="2014" name="Genome Announc.">
        <title>Draft genome sequence of Sclerotinia borealis, a psychrophilic plant pathogenic fungus.</title>
        <authorList>
            <person name="Mardanov A.V."/>
            <person name="Beletsky A.V."/>
            <person name="Kadnikov V.V."/>
            <person name="Ignatov A.N."/>
            <person name="Ravin N.V."/>
        </authorList>
    </citation>
    <scope>NUCLEOTIDE SEQUENCE [LARGE SCALE GENOMIC DNA]</scope>
    <source>
        <strain evidence="2">F-4157</strain>
    </source>
</reference>
<dbReference type="STRING" id="1432307.W9C8E5"/>
<organism evidence="1 2">
    <name type="scientific">Sclerotinia borealis (strain F-4128)</name>
    <dbReference type="NCBI Taxonomy" id="1432307"/>
    <lineage>
        <taxon>Eukaryota</taxon>
        <taxon>Fungi</taxon>
        <taxon>Dikarya</taxon>
        <taxon>Ascomycota</taxon>
        <taxon>Pezizomycotina</taxon>
        <taxon>Leotiomycetes</taxon>
        <taxon>Helotiales</taxon>
        <taxon>Sclerotiniaceae</taxon>
        <taxon>Sclerotinia</taxon>
    </lineage>
</organism>
<dbReference type="EMBL" id="AYSA01000422">
    <property type="protein sequence ID" value="ESZ92131.1"/>
    <property type="molecule type" value="Genomic_DNA"/>
</dbReference>
<name>W9C8E5_SCLBF</name>
<protein>
    <submittedName>
        <fullName evidence="1">Uncharacterized protein</fullName>
    </submittedName>
</protein>
<keyword evidence="2" id="KW-1185">Reference proteome</keyword>
<gene>
    <name evidence="1" type="ORF">SBOR_7478</name>
</gene>
<dbReference type="Proteomes" id="UP000019487">
    <property type="component" value="Unassembled WGS sequence"/>
</dbReference>
<evidence type="ECO:0000313" key="2">
    <source>
        <dbReference type="Proteomes" id="UP000019487"/>
    </source>
</evidence>
<accession>W9C8E5</accession>
<comment type="caution">
    <text evidence="1">The sequence shown here is derived from an EMBL/GenBank/DDBJ whole genome shotgun (WGS) entry which is preliminary data.</text>
</comment>
<dbReference type="AlphaFoldDB" id="W9C8E5"/>
<dbReference type="OrthoDB" id="10257314at2759"/>
<dbReference type="HOGENOM" id="CLU_1338204_0_0_1"/>
<sequence length="205" mass="23606">MEDTVESQEDAVGTAMGSQHYLNDQMRTIFRKMKDDPSVFEFTRFARREGFEVKLQDIKLSFELVTVENKEALEFPPEFYNLETKTFETIADEKIEVKRSSMICLHMASETILTNDDKQEIWDSEQTNLRKFPIANHITPPLSLILKSSPNSPLPVLGPACEIQLLSDPNSSNFCGSQRRLRMKYSRKICQLRCTICIKDFGGLR</sequence>
<evidence type="ECO:0000313" key="1">
    <source>
        <dbReference type="EMBL" id="ESZ92131.1"/>
    </source>
</evidence>